<name>A0A7W8JV13_9DEIO</name>
<dbReference type="AlphaFoldDB" id="A0A7W8JV13"/>
<proteinExistence type="predicted"/>
<evidence type="ECO:0000313" key="3">
    <source>
        <dbReference type="Proteomes" id="UP000552709"/>
    </source>
</evidence>
<dbReference type="Proteomes" id="UP000552709">
    <property type="component" value="Unassembled WGS sequence"/>
</dbReference>
<evidence type="ECO:0000313" key="2">
    <source>
        <dbReference type="EMBL" id="MBB5363711.1"/>
    </source>
</evidence>
<reference evidence="2 3" key="1">
    <citation type="submission" date="2020-08" db="EMBL/GenBank/DDBJ databases">
        <title>Genomic Encyclopedia of Type Strains, Phase IV (KMG-IV): sequencing the most valuable type-strain genomes for metagenomic binning, comparative biology and taxonomic classification.</title>
        <authorList>
            <person name="Goeker M."/>
        </authorList>
    </citation>
    <scope>NUCLEOTIDE SEQUENCE [LARGE SCALE GENOMIC DNA]</scope>
    <source>
        <strain evidence="2 3">DSM 27939</strain>
    </source>
</reference>
<dbReference type="RefSeq" id="WP_184133091.1">
    <property type="nucleotide sequence ID" value="NZ_JACHFL010000006.1"/>
</dbReference>
<feature type="region of interest" description="Disordered" evidence="1">
    <location>
        <begin position="1"/>
        <end position="57"/>
    </location>
</feature>
<feature type="compositionally biased region" description="Polar residues" evidence="1">
    <location>
        <begin position="27"/>
        <end position="42"/>
    </location>
</feature>
<feature type="compositionally biased region" description="Basic and acidic residues" evidence="1">
    <location>
        <begin position="47"/>
        <end position="57"/>
    </location>
</feature>
<evidence type="ECO:0000256" key="1">
    <source>
        <dbReference type="SAM" id="MobiDB-lite"/>
    </source>
</evidence>
<keyword evidence="3" id="KW-1185">Reference proteome</keyword>
<organism evidence="2 3">
    <name type="scientific">Deinococcus humi</name>
    <dbReference type="NCBI Taxonomy" id="662880"/>
    <lineage>
        <taxon>Bacteria</taxon>
        <taxon>Thermotogati</taxon>
        <taxon>Deinococcota</taxon>
        <taxon>Deinococci</taxon>
        <taxon>Deinococcales</taxon>
        <taxon>Deinococcaceae</taxon>
        <taxon>Deinococcus</taxon>
    </lineage>
</organism>
<accession>A0A7W8JV13</accession>
<protein>
    <submittedName>
        <fullName evidence="2">Uncharacterized protein</fullName>
    </submittedName>
</protein>
<dbReference type="EMBL" id="JACHFL010000006">
    <property type="protein sequence ID" value="MBB5363711.1"/>
    <property type="molecule type" value="Genomic_DNA"/>
</dbReference>
<gene>
    <name evidence="2" type="ORF">HNQ08_002817</name>
</gene>
<comment type="caution">
    <text evidence="2">The sequence shown here is derived from an EMBL/GenBank/DDBJ whole genome shotgun (WGS) entry which is preliminary data.</text>
</comment>
<sequence length="57" mass="6180">MAQAPALRQVPQSGVVEPDQNVDEQPAPQTLSTEMPDQTPQPQHHGRPSDDSDPVHS</sequence>